<proteinExistence type="predicted"/>
<dbReference type="Pfam" id="PF12796">
    <property type="entry name" value="Ank_2"/>
    <property type="match status" value="1"/>
</dbReference>
<keyword evidence="1" id="KW-1133">Transmembrane helix</keyword>
<dbReference type="STRING" id="74649.A0A2P6RKP1"/>
<dbReference type="Gene3D" id="1.25.40.20">
    <property type="entry name" value="Ankyrin repeat-containing domain"/>
    <property type="match status" value="1"/>
</dbReference>
<accession>A0A2P6RKP1</accession>
<dbReference type="InterPro" id="IPR036770">
    <property type="entry name" value="Ankyrin_rpt-contain_sf"/>
</dbReference>
<feature type="transmembrane region" description="Helical" evidence="1">
    <location>
        <begin position="625"/>
        <end position="644"/>
    </location>
</feature>
<sequence length="664" mass="74189">MALPDREITQLALDVEQSPSTVAARTVYLRTGGNQSSATRTMSTRHESSAEDLNLDYYLPLYHAAFRGNWEDARRFLEHDPNAVKAKISNLSMTALHVAACEGHSEFVEKIVKHMPADELAEHDEMGFTALHYAAIGGNLRSAKALLKENPKLAQSVDTKGRTPLHLAASFSSECKELVWYLLLVTTDEEPGHPFTGPWASNLMNVLIASGFHDIALYLLQQYPNLATATDQEDCTPLYVLAKNQSNFLGGSRLGFWESCIYPFIPIDVDYRPPNSVRAYVGSHHESIQNLNRMPSPVQNGALYWLRRLLCGALKQIAPSGFMTLQDAKLRHHCAVELVKQICIELSRSHMSWRLNYLLNSEILYIATLNGITEIISTLLEFFPDLIWARLRNNQYLLLPFAIELRHEKVFRLVCDHTARSKLMASTLLESGTILHLAAKLAPPAQLTSVCGAALQMQRELQWFKVVENLVHPYYKQSKNEDEKTAKELFTKEHENLAEKGEKWLKDTSNSCMVVATLIATVVFAAAFTVPGGNDGADGNPNFLMKKPLIFMVFLVSDAVALFSSLTSVLMFLSILTARYAEEDFIDSLPKRLIIGLASLFFAIAATMVAFGATISIVLSKRFSWVSIPITLLASFPVTLFALLQLPLFIQMVRSTFANTIFRP</sequence>
<dbReference type="SMART" id="SM00248">
    <property type="entry name" value="ANK"/>
    <property type="match status" value="4"/>
</dbReference>
<reference evidence="3 4" key="1">
    <citation type="journal article" date="2018" name="Nat. Genet.">
        <title>The Rosa genome provides new insights in the design of modern roses.</title>
        <authorList>
            <person name="Bendahmane M."/>
        </authorList>
    </citation>
    <scope>NUCLEOTIDE SEQUENCE [LARGE SCALE GENOMIC DNA]</scope>
    <source>
        <strain evidence="4">cv. Old Blush</strain>
    </source>
</reference>
<organism evidence="3 4">
    <name type="scientific">Rosa chinensis</name>
    <name type="common">China rose</name>
    <dbReference type="NCBI Taxonomy" id="74649"/>
    <lineage>
        <taxon>Eukaryota</taxon>
        <taxon>Viridiplantae</taxon>
        <taxon>Streptophyta</taxon>
        <taxon>Embryophyta</taxon>
        <taxon>Tracheophyta</taxon>
        <taxon>Spermatophyta</taxon>
        <taxon>Magnoliopsida</taxon>
        <taxon>eudicotyledons</taxon>
        <taxon>Gunneridae</taxon>
        <taxon>Pentapetalae</taxon>
        <taxon>rosids</taxon>
        <taxon>fabids</taxon>
        <taxon>Rosales</taxon>
        <taxon>Rosaceae</taxon>
        <taxon>Rosoideae</taxon>
        <taxon>Rosoideae incertae sedis</taxon>
        <taxon>Rosa</taxon>
    </lineage>
</organism>
<feature type="domain" description="PGG" evidence="2">
    <location>
        <begin position="502"/>
        <end position="617"/>
    </location>
</feature>
<dbReference type="SUPFAM" id="SSF48403">
    <property type="entry name" value="Ankyrin repeat"/>
    <property type="match status" value="1"/>
</dbReference>
<dbReference type="Proteomes" id="UP000238479">
    <property type="component" value="Chromosome 2"/>
</dbReference>
<evidence type="ECO:0000256" key="1">
    <source>
        <dbReference type="SAM" id="Phobius"/>
    </source>
</evidence>
<keyword evidence="1" id="KW-0472">Membrane</keyword>
<keyword evidence="4" id="KW-1185">Reference proteome</keyword>
<keyword evidence="1" id="KW-0812">Transmembrane</keyword>
<gene>
    <name evidence="3" type="ORF">RchiOBHm_Chr2g0094831</name>
</gene>
<dbReference type="OMA" id="LMGCTCL"/>
<protein>
    <submittedName>
        <fullName evidence="3">Putative ankyrin repeat-containing domain, PGG domain-containing protein</fullName>
    </submittedName>
</protein>
<feature type="transmembrane region" description="Helical" evidence="1">
    <location>
        <begin position="593"/>
        <end position="619"/>
    </location>
</feature>
<dbReference type="PANTHER" id="PTHR24177:SF365">
    <property type="entry name" value="ANKYRIN REPEAT-CONTAINING PROTEIN NPR4-LIKE ISOFORM X1"/>
    <property type="match status" value="1"/>
</dbReference>
<feature type="transmembrane region" description="Helical" evidence="1">
    <location>
        <begin position="550"/>
        <end position="573"/>
    </location>
</feature>
<dbReference type="PANTHER" id="PTHR24177">
    <property type="entry name" value="CASKIN"/>
    <property type="match status" value="1"/>
</dbReference>
<dbReference type="InterPro" id="IPR002110">
    <property type="entry name" value="Ankyrin_rpt"/>
</dbReference>
<evidence type="ECO:0000313" key="3">
    <source>
        <dbReference type="EMBL" id="PRQ46983.1"/>
    </source>
</evidence>
<comment type="caution">
    <text evidence="3">The sequence shown here is derived from an EMBL/GenBank/DDBJ whole genome shotgun (WGS) entry which is preliminary data.</text>
</comment>
<dbReference type="Gramene" id="PRQ46983">
    <property type="protein sequence ID" value="PRQ46983"/>
    <property type="gene ID" value="RchiOBHm_Chr2g0094831"/>
</dbReference>
<dbReference type="OrthoDB" id="1184650at2759"/>
<dbReference type="InterPro" id="IPR026961">
    <property type="entry name" value="PGG_dom"/>
</dbReference>
<dbReference type="Pfam" id="PF13962">
    <property type="entry name" value="PGG"/>
    <property type="match status" value="1"/>
</dbReference>
<dbReference type="GO" id="GO:0016020">
    <property type="term" value="C:membrane"/>
    <property type="evidence" value="ECO:0007669"/>
    <property type="project" value="TreeGrafter"/>
</dbReference>
<name>A0A2P6RKP1_ROSCH</name>
<dbReference type="AlphaFoldDB" id="A0A2P6RKP1"/>
<feature type="transmembrane region" description="Helical" evidence="1">
    <location>
        <begin position="512"/>
        <end position="530"/>
    </location>
</feature>
<evidence type="ECO:0000259" key="2">
    <source>
        <dbReference type="Pfam" id="PF13962"/>
    </source>
</evidence>
<dbReference type="Pfam" id="PF00023">
    <property type="entry name" value="Ank"/>
    <property type="match status" value="1"/>
</dbReference>
<feature type="transmembrane region" description="Helical" evidence="1">
    <location>
        <begin position="363"/>
        <end position="383"/>
    </location>
</feature>
<evidence type="ECO:0000313" key="4">
    <source>
        <dbReference type="Proteomes" id="UP000238479"/>
    </source>
</evidence>
<dbReference type="EMBL" id="PDCK01000040">
    <property type="protein sequence ID" value="PRQ46983.1"/>
    <property type="molecule type" value="Genomic_DNA"/>
</dbReference>